<protein>
    <recommendedName>
        <fullName evidence="1">DUF6602 domain-containing protein</fullName>
    </recommendedName>
</protein>
<reference evidence="2 3" key="1">
    <citation type="submission" date="2016-10" db="EMBL/GenBank/DDBJ databases">
        <authorList>
            <person name="de Groot N.N."/>
        </authorList>
    </citation>
    <scope>NUCLEOTIDE SEQUENCE [LARGE SCALE GENOMIC DNA]</scope>
    <source>
        <strain evidence="2 3">APO</strain>
    </source>
</reference>
<dbReference type="InterPro" id="IPR046537">
    <property type="entry name" value="DUF6602"/>
</dbReference>
<dbReference type="Pfam" id="PF20247">
    <property type="entry name" value="DUF6602"/>
    <property type="match status" value="1"/>
</dbReference>
<proteinExistence type="predicted"/>
<dbReference type="CDD" id="cd21411">
    <property type="entry name" value="NucC"/>
    <property type="match status" value="1"/>
</dbReference>
<accession>A0A1H3PPL8</accession>
<feature type="domain" description="DUF6602" evidence="1">
    <location>
        <begin position="26"/>
        <end position="128"/>
    </location>
</feature>
<dbReference type="EMBL" id="FNPV01000007">
    <property type="protein sequence ID" value="SDZ03007.1"/>
    <property type="molecule type" value="Genomic_DNA"/>
</dbReference>
<dbReference type="Proteomes" id="UP000199230">
    <property type="component" value="Unassembled WGS sequence"/>
</dbReference>
<evidence type="ECO:0000259" key="1">
    <source>
        <dbReference type="Pfam" id="PF20247"/>
    </source>
</evidence>
<keyword evidence="3" id="KW-1185">Reference proteome</keyword>
<organism evidence="2 3">
    <name type="scientific">Tindallia californiensis</name>
    <dbReference type="NCBI Taxonomy" id="159292"/>
    <lineage>
        <taxon>Bacteria</taxon>
        <taxon>Bacillati</taxon>
        <taxon>Bacillota</taxon>
        <taxon>Clostridia</taxon>
        <taxon>Peptostreptococcales</taxon>
        <taxon>Tindalliaceae</taxon>
        <taxon>Tindallia</taxon>
    </lineage>
</organism>
<evidence type="ECO:0000313" key="3">
    <source>
        <dbReference type="Proteomes" id="UP000199230"/>
    </source>
</evidence>
<evidence type="ECO:0000313" key="2">
    <source>
        <dbReference type="EMBL" id="SDZ03007.1"/>
    </source>
</evidence>
<sequence>MANDVDMKKLFRGMQEKMILDHNLLREHISHPTTKGNAVALRWIKFLNNYLPNRYCVDGDAFVVDHTGRCSGQIDLVIYDRQYSPFVFLEEGIKYIPAESVYSVFEVKQTINKEHIIYAGEKAESVRVLERTSVPIVHAGGTYPAREKFDIVAGIIATSSDWTPPIGKPFEKAANTLTSSQCLNIGCVLDGGSFLLKPDGTFEISSKEEALISFFIKLFVRLQELGTVPAMDIDLYSRALDSEQL</sequence>
<dbReference type="STRING" id="159292.SAMN05192546_10713"/>
<dbReference type="AlphaFoldDB" id="A0A1H3PPL8"/>
<name>A0A1H3PPL8_9FIRM</name>
<gene>
    <name evidence="2" type="ORF">SAMN05192546_10713</name>
</gene>